<dbReference type="Pfam" id="PF00534">
    <property type="entry name" value="Glycos_transf_1"/>
    <property type="match status" value="1"/>
</dbReference>
<proteinExistence type="predicted"/>
<dbReference type="Gene3D" id="3.40.50.2000">
    <property type="entry name" value="Glycogen Phosphorylase B"/>
    <property type="match status" value="2"/>
</dbReference>
<organism evidence="2 3">
    <name type="scientific">Marinobacterium mangrovicola</name>
    <dbReference type="NCBI Taxonomy" id="1476959"/>
    <lineage>
        <taxon>Bacteria</taxon>
        <taxon>Pseudomonadati</taxon>
        <taxon>Pseudomonadota</taxon>
        <taxon>Gammaproteobacteria</taxon>
        <taxon>Oceanospirillales</taxon>
        <taxon>Oceanospirillaceae</taxon>
        <taxon>Marinobacterium</taxon>
    </lineage>
</organism>
<dbReference type="AlphaFoldDB" id="A0A4R1GG63"/>
<dbReference type="GO" id="GO:0016758">
    <property type="term" value="F:hexosyltransferase activity"/>
    <property type="evidence" value="ECO:0007669"/>
    <property type="project" value="TreeGrafter"/>
</dbReference>
<keyword evidence="2" id="KW-0808">Transferase</keyword>
<reference evidence="2 3" key="1">
    <citation type="submission" date="2019-03" db="EMBL/GenBank/DDBJ databases">
        <title>Genomic Encyclopedia of Archaeal and Bacterial Type Strains, Phase II (KMG-II): from individual species to whole genera.</title>
        <authorList>
            <person name="Goeker M."/>
        </authorList>
    </citation>
    <scope>NUCLEOTIDE SEQUENCE [LARGE SCALE GENOMIC DNA]</scope>
    <source>
        <strain evidence="2 3">DSM 27697</strain>
    </source>
</reference>
<protein>
    <submittedName>
        <fullName evidence="2">Glycosyltransferase involved in cell wall biosynthesis</fullName>
    </submittedName>
</protein>
<gene>
    <name evidence="2" type="ORF">CLV83_3328</name>
</gene>
<dbReference type="EMBL" id="SMFU01000010">
    <property type="protein sequence ID" value="TCK04879.1"/>
    <property type="molecule type" value="Genomic_DNA"/>
</dbReference>
<name>A0A4R1GG63_9GAMM</name>
<evidence type="ECO:0000313" key="2">
    <source>
        <dbReference type="EMBL" id="TCK04879.1"/>
    </source>
</evidence>
<dbReference type="Proteomes" id="UP000294546">
    <property type="component" value="Unassembled WGS sequence"/>
</dbReference>
<dbReference type="RefSeq" id="WP_132294893.1">
    <property type="nucleotide sequence ID" value="NZ_SMFU01000010.1"/>
</dbReference>
<comment type="caution">
    <text evidence="2">The sequence shown here is derived from an EMBL/GenBank/DDBJ whole genome shotgun (WGS) entry which is preliminary data.</text>
</comment>
<dbReference type="PANTHER" id="PTHR45947:SF3">
    <property type="entry name" value="SULFOQUINOVOSYL TRANSFERASE SQD2"/>
    <property type="match status" value="1"/>
</dbReference>
<dbReference type="InterPro" id="IPR050194">
    <property type="entry name" value="Glycosyltransferase_grp1"/>
</dbReference>
<feature type="domain" description="Glycosyl transferase family 1" evidence="1">
    <location>
        <begin position="219"/>
        <end position="358"/>
    </location>
</feature>
<keyword evidence="3" id="KW-1185">Reference proteome</keyword>
<dbReference type="PANTHER" id="PTHR45947">
    <property type="entry name" value="SULFOQUINOVOSYL TRANSFERASE SQD2"/>
    <property type="match status" value="1"/>
</dbReference>
<sequence length="387" mass="42549">MTPAPRLAFYAPLKPPNHGNPSGDRLIAQRLMHTLGLAGFEVILASQFRSYDRTGDARRQARIRQLGEQLAQRLIRRYLQLPASQRPQIWFTYHLYHKAPDWIGPIVADALSIPYIIAEASYAGKQAGGRWDLGFNASREAIQRADLIVSLNPCDEGGIHDAREEAPLAYLPPYLDTSLESAPLAEREPTRLQLSQQFNLDPDLPWLIAVGMMRPGDKETSYKLLAQSLQLCQQQNRQVILVGDGRAEAAIRQAFAEIPGVCMTGRLASDTLIPLLQASDLMVWPAVNEAFGMALLEAQAAGIWVVAGNEGGVSSVVSESNSGTLVPPRDPGALARAIDQLLERPEQLAILGEKARNWCQAHHSENQAEANLRDLLLPLVKPSLQTD</sequence>
<evidence type="ECO:0000313" key="3">
    <source>
        <dbReference type="Proteomes" id="UP000294546"/>
    </source>
</evidence>
<dbReference type="OrthoDB" id="9795746at2"/>
<evidence type="ECO:0000259" key="1">
    <source>
        <dbReference type="Pfam" id="PF00534"/>
    </source>
</evidence>
<dbReference type="CDD" id="cd03801">
    <property type="entry name" value="GT4_PimA-like"/>
    <property type="match status" value="1"/>
</dbReference>
<accession>A0A4R1GG63</accession>
<dbReference type="InterPro" id="IPR001296">
    <property type="entry name" value="Glyco_trans_1"/>
</dbReference>
<dbReference type="SUPFAM" id="SSF53756">
    <property type="entry name" value="UDP-Glycosyltransferase/glycogen phosphorylase"/>
    <property type="match status" value="1"/>
</dbReference>